<evidence type="ECO:0000313" key="3">
    <source>
        <dbReference type="Proteomes" id="UP001162972"/>
    </source>
</evidence>
<gene>
    <name evidence="2" type="ORF">OIU84_015191</name>
</gene>
<dbReference type="EMBL" id="JAPFFJ010000018">
    <property type="protein sequence ID" value="KAJ6403231.1"/>
    <property type="molecule type" value="Genomic_DNA"/>
</dbReference>
<evidence type="ECO:0000313" key="2">
    <source>
        <dbReference type="EMBL" id="KAJ6403231.1"/>
    </source>
</evidence>
<dbReference type="AlphaFoldDB" id="A0AAD6JDM3"/>
<protein>
    <submittedName>
        <fullName evidence="2">Uncharacterized protein</fullName>
    </submittedName>
</protein>
<feature type="transmembrane region" description="Helical" evidence="1">
    <location>
        <begin position="60"/>
        <end position="79"/>
    </location>
</feature>
<keyword evidence="1" id="KW-1133">Transmembrane helix</keyword>
<dbReference type="Proteomes" id="UP001162972">
    <property type="component" value="Chromosome 4"/>
</dbReference>
<keyword evidence="1" id="KW-0812">Transmembrane</keyword>
<reference evidence="2 3" key="1">
    <citation type="journal article" date="2023" name="Int. J. Mol. Sci.">
        <title>De Novo Assembly and Annotation of 11 Diverse Shrub Willow (Salix) Genomes Reveals Novel Gene Organization in Sex-Linked Regions.</title>
        <authorList>
            <person name="Hyden B."/>
            <person name="Feng K."/>
            <person name="Yates T.B."/>
            <person name="Jawdy S."/>
            <person name="Cereghino C."/>
            <person name="Smart L.B."/>
            <person name="Muchero W."/>
        </authorList>
    </citation>
    <scope>NUCLEOTIDE SEQUENCE [LARGE SCALE GENOMIC DNA]</scope>
    <source>
        <tissue evidence="2">Shoot tip</tissue>
    </source>
</reference>
<organism evidence="2 3">
    <name type="scientific">Salix udensis</name>
    <dbReference type="NCBI Taxonomy" id="889485"/>
    <lineage>
        <taxon>Eukaryota</taxon>
        <taxon>Viridiplantae</taxon>
        <taxon>Streptophyta</taxon>
        <taxon>Embryophyta</taxon>
        <taxon>Tracheophyta</taxon>
        <taxon>Spermatophyta</taxon>
        <taxon>Magnoliopsida</taxon>
        <taxon>eudicotyledons</taxon>
        <taxon>Gunneridae</taxon>
        <taxon>Pentapetalae</taxon>
        <taxon>rosids</taxon>
        <taxon>fabids</taxon>
        <taxon>Malpighiales</taxon>
        <taxon>Salicaceae</taxon>
        <taxon>Saliceae</taxon>
        <taxon>Salix</taxon>
    </lineage>
</organism>
<evidence type="ECO:0000256" key="1">
    <source>
        <dbReference type="SAM" id="Phobius"/>
    </source>
</evidence>
<keyword evidence="1" id="KW-0472">Membrane</keyword>
<proteinExistence type="predicted"/>
<sequence>MRSASHHESENLFVDICEEKFLAYLWGNLTDIKKFSSGGADLYIRLAYTELDNKKINLKLIIGLTVVGGAIAIAMRVFYSWRWIAEYK</sequence>
<accession>A0AAD6JDM3</accession>
<feature type="non-terminal residue" evidence="2">
    <location>
        <position position="1"/>
    </location>
</feature>
<keyword evidence="3" id="KW-1185">Reference proteome</keyword>
<comment type="caution">
    <text evidence="2">The sequence shown here is derived from an EMBL/GenBank/DDBJ whole genome shotgun (WGS) entry which is preliminary data.</text>
</comment>
<name>A0AAD6JDM3_9ROSI</name>